<feature type="region of interest" description="Disordered" evidence="1">
    <location>
        <begin position="1"/>
        <end position="34"/>
    </location>
</feature>
<evidence type="ECO:0000256" key="1">
    <source>
        <dbReference type="SAM" id="MobiDB-lite"/>
    </source>
</evidence>
<keyword evidence="3" id="KW-1185">Reference proteome</keyword>
<name>A0ABR8S3W9_9MICO</name>
<dbReference type="InterPro" id="IPR025449">
    <property type="entry name" value="JetB"/>
</dbReference>
<feature type="compositionally biased region" description="Low complexity" evidence="1">
    <location>
        <begin position="19"/>
        <end position="30"/>
    </location>
</feature>
<evidence type="ECO:0000313" key="3">
    <source>
        <dbReference type="Proteomes" id="UP000648352"/>
    </source>
</evidence>
<feature type="region of interest" description="Disordered" evidence="1">
    <location>
        <begin position="239"/>
        <end position="269"/>
    </location>
</feature>
<gene>
    <name evidence="2" type="ORF">H9651_10920</name>
</gene>
<evidence type="ECO:0000313" key="2">
    <source>
        <dbReference type="EMBL" id="MBD7958151.1"/>
    </source>
</evidence>
<dbReference type="Pfam" id="PF13835">
    <property type="entry name" value="DUF4194"/>
    <property type="match status" value="1"/>
</dbReference>
<protein>
    <submittedName>
        <fullName evidence="2">DUF4194 domain-containing protein</fullName>
    </submittedName>
</protein>
<feature type="compositionally biased region" description="Acidic residues" evidence="1">
    <location>
        <begin position="245"/>
        <end position="269"/>
    </location>
</feature>
<dbReference type="EMBL" id="JACSQP010000006">
    <property type="protein sequence ID" value="MBD7958151.1"/>
    <property type="molecule type" value="Genomic_DNA"/>
</dbReference>
<sequence length="269" mass="29956">MTDIAPAPETTVTPHDEPTAPAGGDPAGAGHPDDAAAFIAPVAMEHDPDELFPGDQGVLDPEARRVLVRLLQRRFLTADRNRAEWTVLMDHRHAIESRLNDLFVRLVVDHDRGVAYKEQVRSDEVEIPILLRDEAYSRAETLVLVHLRTVYQRESTAGEASARVDIEDIEQTVLTYFADADGSTARRQRAIRAAVARLRQDGVIEEESEGRYRISPLVEILLSADRLRELRDWLADRTAHSTPLDLDDEPDDTDTPDGVDADTDAEAAR</sequence>
<proteinExistence type="predicted"/>
<reference evidence="2 3" key="1">
    <citation type="submission" date="2020-08" db="EMBL/GenBank/DDBJ databases">
        <title>A Genomic Blueprint of the Chicken Gut Microbiome.</title>
        <authorList>
            <person name="Gilroy R."/>
            <person name="Ravi A."/>
            <person name="Getino M."/>
            <person name="Pursley I."/>
            <person name="Horton D.L."/>
            <person name="Alikhan N.-F."/>
            <person name="Baker D."/>
            <person name="Gharbi K."/>
            <person name="Hall N."/>
            <person name="Watson M."/>
            <person name="Adriaenssens E.M."/>
            <person name="Foster-Nyarko E."/>
            <person name="Jarju S."/>
            <person name="Secka A."/>
            <person name="Antonio M."/>
            <person name="Oren A."/>
            <person name="Chaudhuri R."/>
            <person name="La Ragione R.M."/>
            <person name="Hildebrand F."/>
            <person name="Pallen M.J."/>
        </authorList>
    </citation>
    <scope>NUCLEOTIDE SEQUENCE [LARGE SCALE GENOMIC DNA]</scope>
    <source>
        <strain evidence="2 3">Sa4CUA7</strain>
    </source>
</reference>
<comment type="caution">
    <text evidence="2">The sequence shown here is derived from an EMBL/GenBank/DDBJ whole genome shotgun (WGS) entry which is preliminary data.</text>
</comment>
<dbReference type="Proteomes" id="UP000648352">
    <property type="component" value="Unassembled WGS sequence"/>
</dbReference>
<organism evidence="2 3">
    <name type="scientific">Microbacterium pullorum</name>
    <dbReference type="NCBI Taxonomy" id="2762236"/>
    <lineage>
        <taxon>Bacteria</taxon>
        <taxon>Bacillati</taxon>
        <taxon>Actinomycetota</taxon>
        <taxon>Actinomycetes</taxon>
        <taxon>Micrococcales</taxon>
        <taxon>Microbacteriaceae</taxon>
        <taxon>Microbacterium</taxon>
    </lineage>
</organism>
<accession>A0ABR8S3W9</accession>